<evidence type="ECO:0000256" key="1">
    <source>
        <dbReference type="ARBA" id="ARBA00004245"/>
    </source>
</evidence>
<dbReference type="Pfam" id="PF13516">
    <property type="entry name" value="LRR_6"/>
    <property type="match status" value="2"/>
</dbReference>
<protein>
    <submittedName>
        <fullName evidence="4">Uncharacterized protein</fullName>
    </submittedName>
</protein>
<dbReference type="SMART" id="SM00368">
    <property type="entry name" value="LRR_RI"/>
    <property type="match status" value="3"/>
</dbReference>
<dbReference type="Gene3D" id="3.80.10.10">
    <property type="entry name" value="Ribonuclease Inhibitor"/>
    <property type="match status" value="1"/>
</dbReference>
<gene>
    <name evidence="4" type="ORF">PAPYR_12848</name>
</gene>
<proteinExistence type="predicted"/>
<comment type="subcellular location">
    <subcellularLocation>
        <location evidence="1">Cytoplasm</location>
        <location evidence="1">Cytoskeleton</location>
    </subcellularLocation>
</comment>
<dbReference type="InterPro" id="IPR052410">
    <property type="entry name" value="DRC5"/>
</dbReference>
<comment type="caution">
    <text evidence="4">The sequence shown here is derived from an EMBL/GenBank/DDBJ whole genome shotgun (WGS) entry which is preliminary data.</text>
</comment>
<accession>A0ABQ8U181</accession>
<dbReference type="InterPro" id="IPR032675">
    <property type="entry name" value="LRR_dom_sf"/>
</dbReference>
<reference evidence="4" key="1">
    <citation type="journal article" date="2022" name="bioRxiv">
        <title>Genomics of Preaxostyla Flagellates Illuminates Evolutionary Transitions and the Path Towards Mitochondrial Loss.</title>
        <authorList>
            <person name="Novak L.V.F."/>
            <person name="Treitli S.C."/>
            <person name="Pyrih J."/>
            <person name="Halakuc P."/>
            <person name="Pipaliya S.V."/>
            <person name="Vacek V."/>
            <person name="Brzon O."/>
            <person name="Soukal P."/>
            <person name="Eme L."/>
            <person name="Dacks J.B."/>
            <person name="Karnkowska A."/>
            <person name="Elias M."/>
            <person name="Hampl V."/>
        </authorList>
    </citation>
    <scope>NUCLEOTIDE SEQUENCE</scope>
    <source>
        <strain evidence="4">RCP-MX</strain>
    </source>
</reference>
<sequence length="118" mass="12443">MTQLRLYKNQIGDEGARALAAALPQSGSLTELDLRTNQIGDEGARAFAAALPQNSILISLYLNGANPKMGAEAVRALAAALQSNRTIKDLYLPLGVLGSADAEVALMEDDGRLTFQAD</sequence>
<keyword evidence="3" id="KW-0206">Cytoskeleton</keyword>
<dbReference type="PANTHER" id="PTHR24107">
    <property type="entry name" value="YNEIN REGULATORY COMPLEX SUBUNIT 5"/>
    <property type="match status" value="1"/>
</dbReference>
<name>A0ABQ8U181_9EUKA</name>
<evidence type="ECO:0000313" key="4">
    <source>
        <dbReference type="EMBL" id="KAJ4452864.1"/>
    </source>
</evidence>
<dbReference type="InterPro" id="IPR001611">
    <property type="entry name" value="Leu-rich_rpt"/>
</dbReference>
<dbReference type="Proteomes" id="UP001141327">
    <property type="component" value="Unassembled WGS sequence"/>
</dbReference>
<keyword evidence="5" id="KW-1185">Reference proteome</keyword>
<dbReference type="SUPFAM" id="SSF52047">
    <property type="entry name" value="RNI-like"/>
    <property type="match status" value="1"/>
</dbReference>
<dbReference type="PANTHER" id="PTHR24107:SF2">
    <property type="entry name" value="NLR FAMILY CARD DOMAIN CONTAINING 3"/>
    <property type="match status" value="1"/>
</dbReference>
<evidence type="ECO:0000256" key="3">
    <source>
        <dbReference type="ARBA" id="ARBA00023212"/>
    </source>
</evidence>
<organism evidence="4 5">
    <name type="scientific">Paratrimastix pyriformis</name>
    <dbReference type="NCBI Taxonomy" id="342808"/>
    <lineage>
        <taxon>Eukaryota</taxon>
        <taxon>Metamonada</taxon>
        <taxon>Preaxostyla</taxon>
        <taxon>Paratrimastigidae</taxon>
        <taxon>Paratrimastix</taxon>
    </lineage>
</organism>
<evidence type="ECO:0000313" key="5">
    <source>
        <dbReference type="Proteomes" id="UP001141327"/>
    </source>
</evidence>
<evidence type="ECO:0000256" key="2">
    <source>
        <dbReference type="ARBA" id="ARBA00022490"/>
    </source>
</evidence>
<keyword evidence="2" id="KW-0963">Cytoplasm</keyword>
<dbReference type="EMBL" id="JAPMOS010000366">
    <property type="protein sequence ID" value="KAJ4452864.1"/>
    <property type="molecule type" value="Genomic_DNA"/>
</dbReference>